<reference evidence="2 3" key="1">
    <citation type="journal article" date="2016" name="Genome Biol. Evol.">
        <title>Comparative Genomic Analyses of the Moraxella catarrhalis Serosensitive and Seroresistant Lineages Demonstrate Their Independent Evolution.</title>
        <authorList>
            <person name="Earl J.P."/>
            <person name="de Vries S.P."/>
            <person name="Ahmed A."/>
            <person name="Powell E."/>
            <person name="Schultz M.P."/>
            <person name="Hermans P.W."/>
            <person name="Hill D.J."/>
            <person name="Zhou Z."/>
            <person name="Constantinidou C.I."/>
            <person name="Hu F.Z."/>
            <person name="Bootsma H.J."/>
            <person name="Ehrlich G.D."/>
        </authorList>
    </citation>
    <scope>NUCLEOTIDE SEQUENCE [LARGE SCALE GENOMIC DNA]</scope>
    <source>
        <strain evidence="2 3">Z7542</strain>
    </source>
</reference>
<comment type="caution">
    <text evidence="2">The sequence shown here is derived from an EMBL/GenBank/DDBJ whole genome shotgun (WGS) entry which is preliminary data.</text>
</comment>
<name>A0A198UM66_MORCA</name>
<protein>
    <submittedName>
        <fullName evidence="2">Uncharacterized protein</fullName>
    </submittedName>
</protein>
<gene>
    <name evidence="2" type="ORF">AO384_0614</name>
</gene>
<sequence>MSEPTLTELSRTEATVLQSFIGQVDYWKNQHGDKASTIEITYYPDDDGFEVSNNEANNGVLKRNRTTVFRADLLAWASNQLRQLQGYDNSQTVTEFSLSYKNDRYGVRASLASEAKSKDKADDGADDKAEQTQ</sequence>
<dbReference type="OrthoDB" id="6649824at2"/>
<accession>A0A198UM66</accession>
<feature type="compositionally biased region" description="Basic and acidic residues" evidence="1">
    <location>
        <begin position="115"/>
        <end position="133"/>
    </location>
</feature>
<evidence type="ECO:0000313" key="2">
    <source>
        <dbReference type="EMBL" id="OAU97578.1"/>
    </source>
</evidence>
<evidence type="ECO:0000256" key="1">
    <source>
        <dbReference type="SAM" id="MobiDB-lite"/>
    </source>
</evidence>
<organism evidence="2 3">
    <name type="scientific">Moraxella catarrhalis</name>
    <name type="common">Branhamella catarrhalis</name>
    <dbReference type="NCBI Taxonomy" id="480"/>
    <lineage>
        <taxon>Bacteria</taxon>
        <taxon>Pseudomonadati</taxon>
        <taxon>Pseudomonadota</taxon>
        <taxon>Gammaproteobacteria</taxon>
        <taxon>Moraxellales</taxon>
        <taxon>Moraxellaceae</taxon>
        <taxon>Moraxella</taxon>
    </lineage>
</organism>
<dbReference type="AlphaFoldDB" id="A0A198UM66"/>
<evidence type="ECO:0000313" key="3">
    <source>
        <dbReference type="Proteomes" id="UP000078228"/>
    </source>
</evidence>
<dbReference type="EMBL" id="LXHC01000006">
    <property type="protein sequence ID" value="OAU97578.1"/>
    <property type="molecule type" value="Genomic_DNA"/>
</dbReference>
<dbReference type="RefSeq" id="WP_064610684.1">
    <property type="nucleotide sequence ID" value="NZ_LXHB01000049.1"/>
</dbReference>
<feature type="region of interest" description="Disordered" evidence="1">
    <location>
        <begin position="112"/>
        <end position="133"/>
    </location>
</feature>
<proteinExistence type="predicted"/>
<dbReference type="PATRIC" id="fig|480.237.peg.1153"/>
<dbReference type="Proteomes" id="UP000078228">
    <property type="component" value="Unassembled WGS sequence"/>
</dbReference>
<keyword evidence="3" id="KW-1185">Reference proteome</keyword>